<reference evidence="2 3" key="1">
    <citation type="journal article" date="1991" name="Int. J. Syst. Bacteriol.">
        <title>Description of the erythromycin-producing bacterium Arthrobacter sp. strain NRRL B-3381 as Aeromicrobium erythreum gen. nov., sp. nov.</title>
        <authorList>
            <person name="Miller E.S."/>
            <person name="Woese C.R."/>
            <person name="Brenner S."/>
        </authorList>
    </citation>
    <scope>NUCLEOTIDE SEQUENCE [LARGE SCALE GENOMIC DNA]</scope>
    <source>
        <strain evidence="2 3">AR18</strain>
    </source>
</reference>
<evidence type="ECO:0000259" key="1">
    <source>
        <dbReference type="Pfam" id="PF18864"/>
    </source>
</evidence>
<keyword evidence="3" id="KW-1185">Reference proteome</keyword>
<organism evidence="2 3">
    <name type="scientific">Aeromicrobium erythreum</name>
    <dbReference type="NCBI Taxonomy" id="2041"/>
    <lineage>
        <taxon>Bacteria</taxon>
        <taxon>Bacillati</taxon>
        <taxon>Actinomycetota</taxon>
        <taxon>Actinomycetes</taxon>
        <taxon>Propionibacteriales</taxon>
        <taxon>Nocardioidaceae</taxon>
        <taxon>Aeromicrobium</taxon>
    </lineage>
</organism>
<dbReference type="InterPro" id="IPR041304">
    <property type="entry name" value="AbiTii"/>
</dbReference>
<evidence type="ECO:0000313" key="2">
    <source>
        <dbReference type="EMBL" id="ALX04300.1"/>
    </source>
</evidence>
<name>A0A0U4CNQ2_9ACTN</name>
<protein>
    <recommendedName>
        <fullName evidence="1">AbiTii domain-containing protein</fullName>
    </recommendedName>
</protein>
<feature type="domain" description="AbiTii" evidence="1">
    <location>
        <begin position="11"/>
        <end position="192"/>
    </location>
</feature>
<dbReference type="KEGG" id="aer:AERYTH_06125"/>
<accession>A0A0U4CNQ2</accession>
<sequence>MLTGSPERRTVSLSDSLRKLLIVARRINSDHLSRFVRSELNGYDAEATLPEARVPAGLKVSVRFDGPGGAVDYVHVGQLELPKPLAGVLSDNGFREPLAELEALANNDADSDPRLELPYYWVHLYREHAAKNEVPHIKFMVANRAFIRMPRTILQGVLDRVRTQALDLSLDIEQVAADAGEPSGPTVQDKPELAEVVDRYILVNAAAGSTVTIGNDATVASGLRPSV</sequence>
<proteinExistence type="predicted"/>
<dbReference type="PATRIC" id="fig|2041.4.peg.1282"/>
<dbReference type="OrthoDB" id="4157938at2"/>
<dbReference type="RefSeq" id="WP_067855996.1">
    <property type="nucleotide sequence ID" value="NZ_CP011502.1"/>
</dbReference>
<dbReference type="Pfam" id="PF18864">
    <property type="entry name" value="AbiTii"/>
    <property type="match status" value="1"/>
</dbReference>
<dbReference type="Proteomes" id="UP000067689">
    <property type="component" value="Chromosome"/>
</dbReference>
<dbReference type="AlphaFoldDB" id="A0A0U4CNQ2"/>
<dbReference type="EMBL" id="CP011502">
    <property type="protein sequence ID" value="ALX04300.1"/>
    <property type="molecule type" value="Genomic_DNA"/>
</dbReference>
<evidence type="ECO:0000313" key="3">
    <source>
        <dbReference type="Proteomes" id="UP000067689"/>
    </source>
</evidence>
<gene>
    <name evidence="2" type="ORF">AERYTH_06125</name>
</gene>